<keyword evidence="2" id="KW-0812">Transmembrane</keyword>
<dbReference type="STRING" id="2512241.A0A553HQ33"/>
<reference evidence="5" key="1">
    <citation type="submission" date="2019-06" db="EMBL/GenBank/DDBJ databases">
        <title>Draft genome sequence of the griseofulvin-producing fungus Xylaria cubensis strain G536.</title>
        <authorList>
            <person name="Mead M.E."/>
            <person name="Raja H.A."/>
            <person name="Steenwyk J.L."/>
            <person name="Knowles S.L."/>
            <person name="Oberlies N.H."/>
            <person name="Rokas A."/>
        </authorList>
    </citation>
    <scope>NUCLEOTIDE SEQUENCE [LARGE SCALE GENOMIC DNA]</scope>
    <source>
        <strain evidence="5">G536</strain>
    </source>
</reference>
<accession>A0A553HQ33</accession>
<evidence type="ECO:0000256" key="3">
    <source>
        <dbReference type="SAM" id="SignalP"/>
    </source>
</evidence>
<evidence type="ECO:0008006" key="6">
    <source>
        <dbReference type="Google" id="ProtNLM"/>
    </source>
</evidence>
<feature type="region of interest" description="Disordered" evidence="1">
    <location>
        <begin position="211"/>
        <end position="234"/>
    </location>
</feature>
<comment type="caution">
    <text evidence="4">The sequence shown here is derived from an EMBL/GenBank/DDBJ whole genome shotgun (WGS) entry which is preliminary data.</text>
</comment>
<gene>
    <name evidence="4" type="ORF">FHL15_009141</name>
</gene>
<evidence type="ECO:0000256" key="2">
    <source>
        <dbReference type="SAM" id="Phobius"/>
    </source>
</evidence>
<evidence type="ECO:0000313" key="4">
    <source>
        <dbReference type="EMBL" id="TRX90040.1"/>
    </source>
</evidence>
<name>A0A553HQ33_9PEZI</name>
<keyword evidence="2" id="KW-0472">Membrane</keyword>
<evidence type="ECO:0000313" key="5">
    <source>
        <dbReference type="Proteomes" id="UP000319160"/>
    </source>
</evidence>
<dbReference type="OrthoDB" id="4779054at2759"/>
<protein>
    <recommendedName>
        <fullName evidence="6">Mid2 domain-containing protein</fullName>
    </recommendedName>
</protein>
<feature type="signal peptide" evidence="3">
    <location>
        <begin position="1"/>
        <end position="23"/>
    </location>
</feature>
<organism evidence="4 5">
    <name type="scientific">Xylaria flabelliformis</name>
    <dbReference type="NCBI Taxonomy" id="2512241"/>
    <lineage>
        <taxon>Eukaryota</taxon>
        <taxon>Fungi</taxon>
        <taxon>Dikarya</taxon>
        <taxon>Ascomycota</taxon>
        <taxon>Pezizomycotina</taxon>
        <taxon>Sordariomycetes</taxon>
        <taxon>Xylariomycetidae</taxon>
        <taxon>Xylariales</taxon>
        <taxon>Xylariaceae</taxon>
        <taxon>Xylaria</taxon>
    </lineage>
</organism>
<dbReference type="AlphaFoldDB" id="A0A553HQ33"/>
<evidence type="ECO:0000256" key="1">
    <source>
        <dbReference type="SAM" id="MobiDB-lite"/>
    </source>
</evidence>
<dbReference type="EMBL" id="VFLP01000060">
    <property type="protein sequence ID" value="TRX90040.1"/>
    <property type="molecule type" value="Genomic_DNA"/>
</dbReference>
<feature type="region of interest" description="Disordered" evidence="1">
    <location>
        <begin position="127"/>
        <end position="171"/>
    </location>
</feature>
<keyword evidence="2" id="KW-1133">Transmembrane helix</keyword>
<feature type="transmembrane region" description="Helical" evidence="2">
    <location>
        <begin position="180"/>
        <end position="204"/>
    </location>
</feature>
<feature type="chain" id="PRO_5022132984" description="Mid2 domain-containing protein" evidence="3">
    <location>
        <begin position="24"/>
        <end position="347"/>
    </location>
</feature>
<proteinExistence type="predicted"/>
<feature type="compositionally biased region" description="Low complexity" evidence="1">
    <location>
        <begin position="133"/>
        <end position="156"/>
    </location>
</feature>
<keyword evidence="5" id="KW-1185">Reference proteome</keyword>
<sequence>MKMASTHFHLLALLAIAAPLARSDSVSLLNDIPVNTIMDEGTTFVLMWNWDGDATGVGQLGMSSFMIGDVNSSMDYILEDKLNLTMGRYPWVVTPPKGRDTLDWYCSLGITYDGGYQGTSGRSFRIKAKPSPSTTTSAVMNSTSTMTTSSASGTGTQMNAPDQQMPGDSRGSNKLPAGTLAGIIVGVIVGVGIFATLIGLVVYYRRKATREKKDLQTSDAGNLDVNANKDPDVNTQYFKPELEATGAERVYHELDGARLVQEVEAPSHPTELDSNARSELSGDTRRELRRTFPRLHLINTVSSENTLHIEFISKDREATYPGPGRIQSRLNPLFLVSGYSATHLHIW</sequence>
<keyword evidence="3" id="KW-0732">Signal</keyword>
<dbReference type="Proteomes" id="UP000319160">
    <property type="component" value="Unassembled WGS sequence"/>
</dbReference>